<dbReference type="Gene3D" id="2.40.50.230">
    <property type="entry name" value="Gp5 N-terminal domain"/>
    <property type="match status" value="1"/>
</dbReference>
<gene>
    <name evidence="1" type="ORF">NCTC9380_00475</name>
</gene>
<protein>
    <submittedName>
        <fullName evidence="1">Uncharacterized protein</fullName>
    </submittedName>
</protein>
<proteinExistence type="predicted"/>
<dbReference type="EMBL" id="UGPL01000006">
    <property type="protein sequence ID" value="STY65218.1"/>
    <property type="molecule type" value="Genomic_DNA"/>
</dbReference>
<name>A0A378NGX2_MANHA</name>
<organism evidence="1 2">
    <name type="scientific">Mannheimia haemolytica</name>
    <name type="common">Pasteurella haemolytica</name>
    <dbReference type="NCBI Taxonomy" id="75985"/>
    <lineage>
        <taxon>Bacteria</taxon>
        <taxon>Pseudomonadati</taxon>
        <taxon>Pseudomonadota</taxon>
        <taxon>Gammaproteobacteria</taxon>
        <taxon>Pasteurellales</taxon>
        <taxon>Pasteurellaceae</taxon>
        <taxon>Mannheimia</taxon>
    </lineage>
</organism>
<dbReference type="InterPro" id="IPR037026">
    <property type="entry name" value="Vgr_OB-fold_dom_sf"/>
</dbReference>
<dbReference type="AlphaFoldDB" id="A0A378NGX2"/>
<sequence length="220" mass="23263">MSNNLGLLKPDQVLGGTGEFEFIISGIVNRIQTVTLVQVIAVNATGIGPVGTVDVQPMVAQLDGSGKAYAHGVIHNIPYFRLQGGSNAVIIDPEVGDIGMCGFCSRDISSVKVNKAPSTPQSRRKFDYADGLYFGGFLNGVPSQYLFFKDSGIELVSTGEILLKGTSIKLDAPVETTSTVNAAGDITDNAKSGGKSMKNMRQVYDTHTHNGGPQPDRKTG</sequence>
<evidence type="ECO:0000313" key="2">
    <source>
        <dbReference type="Proteomes" id="UP000254031"/>
    </source>
</evidence>
<reference evidence="1 2" key="1">
    <citation type="submission" date="2018-06" db="EMBL/GenBank/DDBJ databases">
        <authorList>
            <consortium name="Pathogen Informatics"/>
            <person name="Doyle S."/>
        </authorList>
    </citation>
    <scope>NUCLEOTIDE SEQUENCE [LARGE SCALE GENOMIC DNA]</scope>
    <source>
        <strain evidence="1 2">NCTC9380</strain>
    </source>
</reference>
<accession>A0A378NGX2</accession>
<dbReference type="Proteomes" id="UP000254031">
    <property type="component" value="Unassembled WGS sequence"/>
</dbReference>
<dbReference type="RefSeq" id="WP_006252669.1">
    <property type="nucleotide sequence ID" value="NZ_CP017484.1"/>
</dbReference>
<evidence type="ECO:0000313" key="1">
    <source>
        <dbReference type="EMBL" id="STY65218.1"/>
    </source>
</evidence>